<proteinExistence type="predicted"/>
<keyword evidence="3" id="KW-1185">Reference proteome</keyword>
<keyword evidence="1" id="KW-1133">Transmembrane helix</keyword>
<organism evidence="2 3">
    <name type="scientific">Saccharopolyspora thermophila</name>
    <dbReference type="NCBI Taxonomy" id="89367"/>
    <lineage>
        <taxon>Bacteria</taxon>
        <taxon>Bacillati</taxon>
        <taxon>Actinomycetota</taxon>
        <taxon>Actinomycetes</taxon>
        <taxon>Pseudonocardiales</taxon>
        <taxon>Pseudonocardiaceae</taxon>
        <taxon>Saccharopolyspora</taxon>
    </lineage>
</organism>
<comment type="caution">
    <text evidence="2">The sequence shown here is derived from an EMBL/GenBank/DDBJ whole genome shotgun (WGS) entry which is preliminary data.</text>
</comment>
<evidence type="ECO:0000313" key="3">
    <source>
        <dbReference type="Proteomes" id="UP001500220"/>
    </source>
</evidence>
<keyword evidence="1" id="KW-0812">Transmembrane</keyword>
<sequence>MLHIQLTGKGLLTSLLILVATTAALALVWLLVNPGWAIGIGLGLILCIRGLFALFKPHSE</sequence>
<gene>
    <name evidence="2" type="ORF">GCM10009545_09270</name>
</gene>
<keyword evidence="1" id="KW-0472">Membrane</keyword>
<name>A0ABN1C0H9_9PSEU</name>
<accession>A0ABN1C0H9</accession>
<dbReference type="RefSeq" id="WP_346072208.1">
    <property type="nucleotide sequence ID" value="NZ_BAAAHC010000003.1"/>
</dbReference>
<dbReference type="EMBL" id="BAAAHC010000003">
    <property type="protein sequence ID" value="GAA0509314.1"/>
    <property type="molecule type" value="Genomic_DNA"/>
</dbReference>
<feature type="transmembrane region" description="Helical" evidence="1">
    <location>
        <begin position="12"/>
        <end position="30"/>
    </location>
</feature>
<evidence type="ECO:0000256" key="1">
    <source>
        <dbReference type="SAM" id="Phobius"/>
    </source>
</evidence>
<protein>
    <submittedName>
        <fullName evidence="2">Uncharacterized protein</fullName>
    </submittedName>
</protein>
<dbReference type="Proteomes" id="UP001500220">
    <property type="component" value="Unassembled WGS sequence"/>
</dbReference>
<evidence type="ECO:0000313" key="2">
    <source>
        <dbReference type="EMBL" id="GAA0509314.1"/>
    </source>
</evidence>
<reference evidence="2 3" key="1">
    <citation type="journal article" date="2019" name="Int. J. Syst. Evol. Microbiol.">
        <title>The Global Catalogue of Microorganisms (GCM) 10K type strain sequencing project: providing services to taxonomists for standard genome sequencing and annotation.</title>
        <authorList>
            <consortium name="The Broad Institute Genomics Platform"/>
            <consortium name="The Broad Institute Genome Sequencing Center for Infectious Disease"/>
            <person name="Wu L."/>
            <person name="Ma J."/>
        </authorList>
    </citation>
    <scope>NUCLEOTIDE SEQUENCE [LARGE SCALE GENOMIC DNA]</scope>
    <source>
        <strain evidence="2 3">JCM 10664</strain>
    </source>
</reference>
<feature type="transmembrane region" description="Helical" evidence="1">
    <location>
        <begin position="36"/>
        <end position="55"/>
    </location>
</feature>